<reference evidence="2" key="1">
    <citation type="journal article" date="2019" name="Int. J. Syst. Evol. Microbiol.">
        <title>The Global Catalogue of Microorganisms (GCM) 10K type strain sequencing project: providing services to taxonomists for standard genome sequencing and annotation.</title>
        <authorList>
            <consortium name="The Broad Institute Genomics Platform"/>
            <consortium name="The Broad Institute Genome Sequencing Center for Infectious Disease"/>
            <person name="Wu L."/>
            <person name="Ma J."/>
        </authorList>
    </citation>
    <scope>NUCLEOTIDE SEQUENCE [LARGE SCALE GENOMIC DNA]</scope>
    <source>
        <strain evidence="2">CCUG 55074</strain>
    </source>
</reference>
<dbReference type="Pfam" id="PF20370">
    <property type="entry name" value="DUF6665"/>
    <property type="match status" value="1"/>
</dbReference>
<protein>
    <submittedName>
        <fullName evidence="1">DUF6665 family protein</fullName>
    </submittedName>
</protein>
<organism evidence="1 2">
    <name type="scientific">Phenylobacterium conjunctum</name>
    <dbReference type="NCBI Taxonomy" id="1298959"/>
    <lineage>
        <taxon>Bacteria</taxon>
        <taxon>Pseudomonadati</taxon>
        <taxon>Pseudomonadota</taxon>
        <taxon>Alphaproteobacteria</taxon>
        <taxon>Caulobacterales</taxon>
        <taxon>Caulobacteraceae</taxon>
        <taxon>Phenylobacterium</taxon>
    </lineage>
</organism>
<proteinExistence type="predicted"/>
<dbReference type="EMBL" id="JBHTLQ010000008">
    <property type="protein sequence ID" value="MFD1190002.1"/>
    <property type="molecule type" value="Genomic_DNA"/>
</dbReference>
<dbReference type="Proteomes" id="UP001597216">
    <property type="component" value="Unassembled WGS sequence"/>
</dbReference>
<comment type="caution">
    <text evidence="1">The sequence shown here is derived from an EMBL/GenBank/DDBJ whole genome shotgun (WGS) entry which is preliminary data.</text>
</comment>
<sequence>MAVRPPQSLSGGYRFETGDSILDAELAGEKAHALGRMGRAAEAALARLNDPEAVEAEGREALLKAAAQAVWAWFIQRESCGLRDHKAIIRDFGIPRAVLVRLGAR</sequence>
<evidence type="ECO:0000313" key="1">
    <source>
        <dbReference type="EMBL" id="MFD1190002.1"/>
    </source>
</evidence>
<keyword evidence="2" id="KW-1185">Reference proteome</keyword>
<evidence type="ECO:0000313" key="2">
    <source>
        <dbReference type="Proteomes" id="UP001597216"/>
    </source>
</evidence>
<dbReference type="RefSeq" id="WP_374348236.1">
    <property type="nucleotide sequence ID" value="NZ_JBHTLQ010000008.1"/>
</dbReference>
<gene>
    <name evidence="1" type="ORF">ACFQ27_05365</name>
</gene>
<dbReference type="InterPro" id="IPR046606">
    <property type="entry name" value="DUF6665"/>
</dbReference>
<name>A0ABW3T183_9CAUL</name>
<accession>A0ABW3T183</accession>